<proteinExistence type="inferred from homology"/>
<dbReference type="Pfam" id="PF07716">
    <property type="entry name" value="bZIP_2"/>
    <property type="match status" value="1"/>
</dbReference>
<feature type="domain" description="BZIP" evidence="8">
    <location>
        <begin position="239"/>
        <end position="297"/>
    </location>
</feature>
<evidence type="ECO:0000259" key="8">
    <source>
        <dbReference type="PROSITE" id="PS50217"/>
    </source>
</evidence>
<feature type="compositionally biased region" description="Basic and acidic residues" evidence="7">
    <location>
        <begin position="1"/>
        <end position="13"/>
    </location>
</feature>
<evidence type="ECO:0000256" key="1">
    <source>
        <dbReference type="ARBA" id="ARBA00004123"/>
    </source>
</evidence>
<accession>A0A3S3NVB0</accession>
<dbReference type="InterPro" id="IPR040223">
    <property type="entry name" value="PAR_bZIP"/>
</dbReference>
<evidence type="ECO:0000256" key="7">
    <source>
        <dbReference type="SAM" id="MobiDB-lite"/>
    </source>
</evidence>
<comment type="similarity">
    <text evidence="2">Belongs to the bZIP family. NFIL3 subfamily.</text>
</comment>
<keyword evidence="3" id="KW-0805">Transcription regulation</keyword>
<protein>
    <submittedName>
        <fullName evidence="9">Protein giant-like protein</fullName>
    </submittedName>
</protein>
<dbReference type="PROSITE" id="PS50217">
    <property type="entry name" value="BZIP"/>
    <property type="match status" value="1"/>
</dbReference>
<feature type="non-terminal residue" evidence="9">
    <location>
        <position position="297"/>
    </location>
</feature>
<dbReference type="GO" id="GO:0000978">
    <property type="term" value="F:RNA polymerase II cis-regulatory region sequence-specific DNA binding"/>
    <property type="evidence" value="ECO:0007669"/>
    <property type="project" value="TreeGrafter"/>
</dbReference>
<dbReference type="InterPro" id="IPR046347">
    <property type="entry name" value="bZIP_sf"/>
</dbReference>
<dbReference type="Gene3D" id="1.20.5.170">
    <property type="match status" value="1"/>
</dbReference>
<keyword evidence="6" id="KW-0539">Nucleus</keyword>
<dbReference type="SMART" id="SM00338">
    <property type="entry name" value="BRLZ"/>
    <property type="match status" value="1"/>
</dbReference>
<comment type="caution">
    <text evidence="9">The sequence shown here is derived from an EMBL/GenBank/DDBJ whole genome shotgun (WGS) entry which is preliminary data.</text>
</comment>
<organism evidence="9 10">
    <name type="scientific">Dinothrombium tinctorium</name>
    <dbReference type="NCBI Taxonomy" id="1965070"/>
    <lineage>
        <taxon>Eukaryota</taxon>
        <taxon>Metazoa</taxon>
        <taxon>Ecdysozoa</taxon>
        <taxon>Arthropoda</taxon>
        <taxon>Chelicerata</taxon>
        <taxon>Arachnida</taxon>
        <taxon>Acari</taxon>
        <taxon>Acariformes</taxon>
        <taxon>Trombidiformes</taxon>
        <taxon>Prostigmata</taxon>
        <taxon>Anystina</taxon>
        <taxon>Parasitengona</taxon>
        <taxon>Trombidioidea</taxon>
        <taxon>Trombidiidae</taxon>
        <taxon>Dinothrombium</taxon>
    </lineage>
</organism>
<keyword evidence="10" id="KW-1185">Reference proteome</keyword>
<evidence type="ECO:0000256" key="4">
    <source>
        <dbReference type="ARBA" id="ARBA00023125"/>
    </source>
</evidence>
<dbReference type="InterPro" id="IPR004827">
    <property type="entry name" value="bZIP"/>
</dbReference>
<evidence type="ECO:0000256" key="3">
    <source>
        <dbReference type="ARBA" id="ARBA00023015"/>
    </source>
</evidence>
<dbReference type="FunFam" id="1.20.5.170:FF:000025">
    <property type="entry name" value="nuclear factor interleukin-3-regulated protein-like"/>
    <property type="match status" value="1"/>
</dbReference>
<dbReference type="PANTHER" id="PTHR11988:SF56">
    <property type="entry name" value="TRANSCRIPTION FACTOR CES-2"/>
    <property type="match status" value="1"/>
</dbReference>
<evidence type="ECO:0000256" key="5">
    <source>
        <dbReference type="ARBA" id="ARBA00023163"/>
    </source>
</evidence>
<dbReference type="GO" id="GO:0000981">
    <property type="term" value="F:DNA-binding transcription factor activity, RNA polymerase II-specific"/>
    <property type="evidence" value="ECO:0007669"/>
    <property type="project" value="TreeGrafter"/>
</dbReference>
<dbReference type="EMBL" id="NCKU01015463">
    <property type="protein sequence ID" value="RWR99379.1"/>
    <property type="molecule type" value="Genomic_DNA"/>
</dbReference>
<keyword evidence="5" id="KW-0804">Transcription</keyword>
<dbReference type="PANTHER" id="PTHR11988">
    <property type="entry name" value="THYROTROPH EMBRYONIC FACTOR RELATED"/>
    <property type="match status" value="1"/>
</dbReference>
<feature type="region of interest" description="Disordered" evidence="7">
    <location>
        <begin position="1"/>
        <end position="29"/>
    </location>
</feature>
<dbReference type="Proteomes" id="UP000285301">
    <property type="component" value="Unassembled WGS sequence"/>
</dbReference>
<name>A0A3S3NVB0_9ACAR</name>
<dbReference type="SUPFAM" id="SSF57959">
    <property type="entry name" value="Leucine zipper domain"/>
    <property type="match status" value="1"/>
</dbReference>
<evidence type="ECO:0000313" key="9">
    <source>
        <dbReference type="EMBL" id="RWR99379.1"/>
    </source>
</evidence>
<dbReference type="GO" id="GO:0005634">
    <property type="term" value="C:nucleus"/>
    <property type="evidence" value="ECO:0007669"/>
    <property type="project" value="UniProtKB-SubCell"/>
</dbReference>
<reference evidence="9 10" key="1">
    <citation type="journal article" date="2018" name="Gigascience">
        <title>Genomes of trombidid mites reveal novel predicted allergens and laterally-transferred genes associated with secondary metabolism.</title>
        <authorList>
            <person name="Dong X."/>
            <person name="Chaisiri K."/>
            <person name="Xia D."/>
            <person name="Armstrong S.D."/>
            <person name="Fang Y."/>
            <person name="Donnelly M.J."/>
            <person name="Kadowaki T."/>
            <person name="McGarry J.W."/>
            <person name="Darby A.C."/>
            <person name="Makepeace B.L."/>
        </authorList>
    </citation>
    <scope>NUCLEOTIDE SEQUENCE [LARGE SCALE GENOMIC DNA]</scope>
    <source>
        <strain evidence="9">UoL-WK</strain>
    </source>
</reference>
<dbReference type="AlphaFoldDB" id="A0A3S3NVB0"/>
<dbReference type="CDD" id="cd14695">
    <property type="entry name" value="bZIP_HLF"/>
    <property type="match status" value="1"/>
</dbReference>
<evidence type="ECO:0000313" key="10">
    <source>
        <dbReference type="Proteomes" id="UP000285301"/>
    </source>
</evidence>
<keyword evidence="4" id="KW-0238">DNA-binding</keyword>
<dbReference type="STRING" id="1965070.A0A3S3NVB0"/>
<feature type="non-terminal residue" evidence="9">
    <location>
        <position position="1"/>
    </location>
</feature>
<comment type="subcellular location">
    <subcellularLocation>
        <location evidence="1">Nucleus</location>
    </subcellularLocation>
</comment>
<gene>
    <name evidence="9" type="ORF">B4U79_10230</name>
</gene>
<sequence length="297" mass="34986">VEARQKDKCHPVLKDQTAYGSSSSHSEQECRQFKSSSSLIPFDHELNSPINYSTKTTFPLKQRIKNLQKNLVTKIYESVNNPEERYREYRKQVLEEHKRRELQRKKRQITLAKLSKSNNSFTQIINPYSSSYLSSNLYEDNNELIGSESCQLSKSNTSFTQIINPYSSSYLSSNLYEDNNELIGSESCQLSKSCREKYDTFKDSNEITNFLSESYKIFENMLDTRSRKKAVKLPQNEKDDAYWERRRKNNESAKRSREARRAKEIEIAIRASYLEQENVILRNQVDRQYREISSLKK</sequence>
<evidence type="ECO:0000256" key="2">
    <source>
        <dbReference type="ARBA" id="ARBA00006079"/>
    </source>
</evidence>
<evidence type="ECO:0000256" key="6">
    <source>
        <dbReference type="ARBA" id="ARBA00023242"/>
    </source>
</evidence>